<dbReference type="eggNOG" id="COG1132">
    <property type="taxonomic scope" value="Bacteria"/>
</dbReference>
<keyword evidence="2 7" id="KW-0812">Transmembrane</keyword>
<dbReference type="InterPro" id="IPR003593">
    <property type="entry name" value="AAA+_ATPase"/>
</dbReference>
<dbReference type="GO" id="GO:0005524">
    <property type="term" value="F:ATP binding"/>
    <property type="evidence" value="ECO:0007669"/>
    <property type="project" value="UniProtKB-KW"/>
</dbReference>
<dbReference type="RefSeq" id="WP_074845208.1">
    <property type="nucleotide sequence ID" value="NZ_BAAACD010000008.1"/>
</dbReference>
<feature type="domain" description="ABC transmembrane type-1" evidence="9">
    <location>
        <begin position="20"/>
        <end position="295"/>
    </location>
</feature>
<dbReference type="SUPFAM" id="SSF52540">
    <property type="entry name" value="P-loop containing nucleoside triphosphate hydrolases"/>
    <property type="match status" value="1"/>
</dbReference>
<evidence type="ECO:0000313" key="11">
    <source>
        <dbReference type="Proteomes" id="UP000182135"/>
    </source>
</evidence>
<dbReference type="SUPFAM" id="SSF90123">
    <property type="entry name" value="ABC transporter transmembrane region"/>
    <property type="match status" value="1"/>
</dbReference>
<dbReference type="PROSITE" id="PS50893">
    <property type="entry name" value="ABC_TRANSPORTER_2"/>
    <property type="match status" value="1"/>
</dbReference>
<feature type="transmembrane region" description="Helical" evidence="7">
    <location>
        <begin position="266"/>
        <end position="287"/>
    </location>
</feature>
<dbReference type="InterPro" id="IPR036640">
    <property type="entry name" value="ABC1_TM_sf"/>
</dbReference>
<keyword evidence="4 10" id="KW-0067">ATP-binding</keyword>
<evidence type="ECO:0000256" key="3">
    <source>
        <dbReference type="ARBA" id="ARBA00022741"/>
    </source>
</evidence>
<feature type="transmembrane region" description="Helical" evidence="7">
    <location>
        <begin position="242"/>
        <end position="260"/>
    </location>
</feature>
<feature type="transmembrane region" description="Helical" evidence="7">
    <location>
        <begin position="120"/>
        <end position="144"/>
    </location>
</feature>
<feature type="transmembrane region" description="Helical" evidence="7">
    <location>
        <begin position="48"/>
        <end position="73"/>
    </location>
</feature>
<feature type="transmembrane region" description="Helical" evidence="7">
    <location>
        <begin position="150"/>
        <end position="167"/>
    </location>
</feature>
<dbReference type="GeneID" id="90546072"/>
<evidence type="ECO:0000259" key="9">
    <source>
        <dbReference type="PROSITE" id="PS50929"/>
    </source>
</evidence>
<keyword evidence="6 7" id="KW-0472">Membrane</keyword>
<dbReference type="AlphaFoldDB" id="A0A1I2L8X2"/>
<evidence type="ECO:0000256" key="7">
    <source>
        <dbReference type="SAM" id="Phobius"/>
    </source>
</evidence>
<keyword evidence="5 7" id="KW-1133">Transmembrane helix</keyword>
<feature type="transmembrane region" description="Helical" evidence="7">
    <location>
        <begin position="20"/>
        <end position="42"/>
    </location>
</feature>
<dbReference type="Proteomes" id="UP000182135">
    <property type="component" value="Unassembled WGS sequence"/>
</dbReference>
<protein>
    <submittedName>
        <fullName evidence="10">ATP-binding cassette, subfamily B, MsbA</fullName>
    </submittedName>
</protein>
<evidence type="ECO:0000256" key="2">
    <source>
        <dbReference type="ARBA" id="ARBA00022692"/>
    </source>
</evidence>
<dbReference type="Pfam" id="PF00005">
    <property type="entry name" value="ABC_tran"/>
    <property type="match status" value="1"/>
</dbReference>
<dbReference type="InterPro" id="IPR011527">
    <property type="entry name" value="ABC1_TM_dom"/>
</dbReference>
<sequence length="536" mass="60718">MKNNSLNSMLKSNKNIIMQLVILGVISSVCILISPILLNFYLSKGSDIDYSIVMLIIGCMVSAYVIQLLIVYVKNRFAVSFKVKQSKLLYDKVFKLTYDKYIDLQPSYLVERIQMCVITLYNLFAEGLTTIIANIVIISFSLIFCFTINKVIFLLLLILLPFNILGYKKLNKKLQEKASVMQNVVASNFKDILSVVKQVDYIKQAESTDDVINVISQNLYDLEKSMYDVNIYAGAVSSSLKFVNSLVQNIIIMLCGYLVFTGKLHFSSIFILSIILPIYFGSITNIIGMNVSLRDLKGVKDFINDDLTHNEENEGNVDVNDVEAIKIDIDSVRIKDNEIISNVHLEAKKGDVVGIIGGSGSGKSTIMKYILKFREVDRVLVNGIDIKNIRNKSLRNQMLYFSQEVPILSKSLKDNLLFGRNENDVDFSKLDSCNLLESLKDKSGGYDRVILENGNNLSGGEKQKIAIGRHLIQDGSVYILDEITSSIDKKSEQEIMDFIMSHCKEKIVFIISHNKDNLKYCNKKYKIENKKFLELK</sequence>
<dbReference type="STRING" id="1529.SAMN04487885_108117"/>
<gene>
    <name evidence="10" type="ORF">SAMN04487885_108117</name>
</gene>
<dbReference type="SMART" id="SM00382">
    <property type="entry name" value="AAA"/>
    <property type="match status" value="1"/>
</dbReference>
<feature type="domain" description="ABC transporter" evidence="8">
    <location>
        <begin position="317"/>
        <end position="535"/>
    </location>
</feature>
<keyword evidence="3" id="KW-0547">Nucleotide-binding</keyword>
<evidence type="ECO:0000256" key="4">
    <source>
        <dbReference type="ARBA" id="ARBA00022840"/>
    </source>
</evidence>
<evidence type="ECO:0000259" key="8">
    <source>
        <dbReference type="PROSITE" id="PS50893"/>
    </source>
</evidence>
<dbReference type="Pfam" id="PF00664">
    <property type="entry name" value="ABC_membrane"/>
    <property type="match status" value="1"/>
</dbReference>
<evidence type="ECO:0000313" key="10">
    <source>
        <dbReference type="EMBL" id="SFF73546.1"/>
    </source>
</evidence>
<dbReference type="GO" id="GO:0034040">
    <property type="term" value="F:ATPase-coupled lipid transmembrane transporter activity"/>
    <property type="evidence" value="ECO:0007669"/>
    <property type="project" value="TreeGrafter"/>
</dbReference>
<dbReference type="InterPro" id="IPR027417">
    <property type="entry name" value="P-loop_NTPase"/>
</dbReference>
<dbReference type="PROSITE" id="PS50929">
    <property type="entry name" value="ABC_TM1F"/>
    <property type="match status" value="1"/>
</dbReference>
<evidence type="ECO:0000256" key="5">
    <source>
        <dbReference type="ARBA" id="ARBA00022989"/>
    </source>
</evidence>
<proteinExistence type="predicted"/>
<accession>A0A1I2L8X2</accession>
<comment type="subcellular location">
    <subcellularLocation>
        <location evidence="1">Cell membrane</location>
        <topology evidence="1">Multi-pass membrane protein</topology>
    </subcellularLocation>
</comment>
<dbReference type="GO" id="GO:0140359">
    <property type="term" value="F:ABC-type transporter activity"/>
    <property type="evidence" value="ECO:0007669"/>
    <property type="project" value="InterPro"/>
</dbReference>
<evidence type="ECO:0000256" key="6">
    <source>
        <dbReference type="ARBA" id="ARBA00023136"/>
    </source>
</evidence>
<organism evidence="10 11">
    <name type="scientific">Clostridium cadaveris</name>
    <dbReference type="NCBI Taxonomy" id="1529"/>
    <lineage>
        <taxon>Bacteria</taxon>
        <taxon>Bacillati</taxon>
        <taxon>Bacillota</taxon>
        <taxon>Clostridia</taxon>
        <taxon>Eubacteriales</taxon>
        <taxon>Clostridiaceae</taxon>
        <taxon>Clostridium</taxon>
    </lineage>
</organism>
<dbReference type="InterPro" id="IPR039421">
    <property type="entry name" value="Type_1_exporter"/>
</dbReference>
<dbReference type="GO" id="GO:0016887">
    <property type="term" value="F:ATP hydrolysis activity"/>
    <property type="evidence" value="ECO:0007669"/>
    <property type="project" value="InterPro"/>
</dbReference>
<evidence type="ECO:0000256" key="1">
    <source>
        <dbReference type="ARBA" id="ARBA00004651"/>
    </source>
</evidence>
<dbReference type="Gene3D" id="3.40.50.300">
    <property type="entry name" value="P-loop containing nucleotide triphosphate hydrolases"/>
    <property type="match status" value="1"/>
</dbReference>
<reference evidence="10 11" key="1">
    <citation type="submission" date="2016-10" db="EMBL/GenBank/DDBJ databases">
        <authorList>
            <person name="de Groot N.N."/>
        </authorList>
    </citation>
    <scope>NUCLEOTIDE SEQUENCE [LARGE SCALE GENOMIC DNA]</scope>
    <source>
        <strain evidence="10 11">NLAE-zl-G419</strain>
    </source>
</reference>
<keyword evidence="11" id="KW-1185">Reference proteome</keyword>
<dbReference type="PANTHER" id="PTHR24221:SF654">
    <property type="entry name" value="ATP-BINDING CASSETTE SUB-FAMILY B MEMBER 6"/>
    <property type="match status" value="1"/>
</dbReference>
<dbReference type="GO" id="GO:0005886">
    <property type="term" value="C:plasma membrane"/>
    <property type="evidence" value="ECO:0007669"/>
    <property type="project" value="UniProtKB-SubCell"/>
</dbReference>
<dbReference type="OrthoDB" id="3185510at2"/>
<dbReference type="PANTHER" id="PTHR24221">
    <property type="entry name" value="ATP-BINDING CASSETTE SUB-FAMILY B"/>
    <property type="match status" value="1"/>
</dbReference>
<dbReference type="EMBL" id="FOOE01000008">
    <property type="protein sequence ID" value="SFF73546.1"/>
    <property type="molecule type" value="Genomic_DNA"/>
</dbReference>
<dbReference type="Gene3D" id="1.20.1560.10">
    <property type="entry name" value="ABC transporter type 1, transmembrane domain"/>
    <property type="match status" value="1"/>
</dbReference>
<dbReference type="InterPro" id="IPR003439">
    <property type="entry name" value="ABC_transporter-like_ATP-bd"/>
</dbReference>
<name>A0A1I2L8X2_9CLOT</name>